<feature type="transmembrane region" description="Helical" evidence="6">
    <location>
        <begin position="371"/>
        <end position="389"/>
    </location>
</feature>
<feature type="transmembrane region" description="Helical" evidence="6">
    <location>
        <begin position="134"/>
        <end position="159"/>
    </location>
</feature>
<evidence type="ECO:0000256" key="6">
    <source>
        <dbReference type="SAM" id="Phobius"/>
    </source>
</evidence>
<dbReference type="PROSITE" id="PS50850">
    <property type="entry name" value="MFS"/>
    <property type="match status" value="1"/>
</dbReference>
<dbReference type="Proteomes" id="UP000246104">
    <property type="component" value="Unassembled WGS sequence"/>
</dbReference>
<feature type="transmembrane region" description="Helical" evidence="6">
    <location>
        <begin position="305"/>
        <end position="327"/>
    </location>
</feature>
<dbReference type="PANTHER" id="PTHR24002:SF3">
    <property type="entry name" value="SOLUTE CARRIER FAMILY 22 MEMBER 18"/>
    <property type="match status" value="1"/>
</dbReference>
<feature type="transmembrane region" description="Helical" evidence="6">
    <location>
        <begin position="251"/>
        <end position="270"/>
    </location>
</feature>
<evidence type="ECO:0000256" key="4">
    <source>
        <dbReference type="ARBA" id="ARBA00022989"/>
    </source>
</evidence>
<feature type="transmembrane region" description="Helical" evidence="6">
    <location>
        <begin position="214"/>
        <end position="239"/>
    </location>
</feature>
<feature type="transmembrane region" description="Helical" evidence="6">
    <location>
        <begin position="282"/>
        <end position="299"/>
    </location>
</feature>
<evidence type="ECO:0000313" key="9">
    <source>
        <dbReference type="Proteomes" id="UP000246104"/>
    </source>
</evidence>
<evidence type="ECO:0000256" key="1">
    <source>
        <dbReference type="ARBA" id="ARBA00004141"/>
    </source>
</evidence>
<dbReference type="GO" id="GO:0016020">
    <property type="term" value="C:membrane"/>
    <property type="evidence" value="ECO:0007669"/>
    <property type="project" value="UniProtKB-SubCell"/>
</dbReference>
<evidence type="ECO:0000259" key="7">
    <source>
        <dbReference type="PROSITE" id="PS50850"/>
    </source>
</evidence>
<feature type="transmembrane region" description="Helical" evidence="6">
    <location>
        <begin position="347"/>
        <end position="365"/>
    </location>
</feature>
<dbReference type="InterPro" id="IPR001958">
    <property type="entry name" value="Tet-R_TetA/multi-R_MdtG-like"/>
</dbReference>
<dbReference type="AlphaFoldDB" id="A0A317JQR9"/>
<dbReference type="PANTHER" id="PTHR24002">
    <property type="entry name" value="SOLUTE CARRIER FAMILY 22 MEMBER 18"/>
    <property type="match status" value="1"/>
</dbReference>
<dbReference type="Pfam" id="PF07690">
    <property type="entry name" value="MFS_1"/>
    <property type="match status" value="1"/>
</dbReference>
<dbReference type="InterPro" id="IPR005829">
    <property type="entry name" value="Sugar_transporter_CS"/>
</dbReference>
<name>A0A317JQR9_9BACT</name>
<dbReference type="PRINTS" id="PR01035">
    <property type="entry name" value="TCRTETA"/>
</dbReference>
<sequence>MSKKQHSNQTILWIISFIAIVNALGYGIIIPLQFSYVARFGINTFWVGVLFAAYSLAQFISTPIIGRLSDRFGRKPMLAYSVAGTAISFLLMALAHNALMVFIARILDGISGGNISVAQAVISDTTDHKERAKWFGILGASFGMGFVFGPAIGGALSAISLQAPFYFAAFISVIATILVIFVLQETQRKDAREKKPVAKLFDLRHLVTALFEPYVGLVLIASFIASFAFSIFILGFQAFTNDVLKLSPTNISLLFMMFGVIGLVMQGAGLGKMVKKFHEVPLLIMGTVVTLLSFIGMGASNTFTMFIIFSIVLAIGNSFLAPIITALLSKHTKKEDQGGIMGINQSYVSLAQIVGPIIGGVLATISVHYSFYGAAGVLVFMLLLTLIIARESGKHVINL</sequence>
<keyword evidence="5 6" id="KW-0472">Membrane</keyword>
<feature type="transmembrane region" description="Helical" evidence="6">
    <location>
        <begin position="44"/>
        <end position="65"/>
    </location>
</feature>
<accession>A0A317JQR9</accession>
<dbReference type="GO" id="GO:0022857">
    <property type="term" value="F:transmembrane transporter activity"/>
    <property type="evidence" value="ECO:0007669"/>
    <property type="project" value="InterPro"/>
</dbReference>
<evidence type="ECO:0000256" key="3">
    <source>
        <dbReference type="ARBA" id="ARBA00022692"/>
    </source>
</evidence>
<feature type="transmembrane region" description="Helical" evidence="6">
    <location>
        <begin position="77"/>
        <end position="96"/>
    </location>
</feature>
<dbReference type="PROSITE" id="PS00216">
    <property type="entry name" value="SUGAR_TRANSPORT_1"/>
    <property type="match status" value="1"/>
</dbReference>
<keyword evidence="4 6" id="KW-1133">Transmembrane helix</keyword>
<organism evidence="8 9">
    <name type="scientific">Candidatus Cerribacteria bacterium 'Amazon FNV 2010 28 9'</name>
    <dbReference type="NCBI Taxonomy" id="2081795"/>
    <lineage>
        <taxon>Bacteria</taxon>
        <taxon>Candidatus Cerribacteria</taxon>
    </lineage>
</organism>
<protein>
    <submittedName>
        <fullName evidence="8">MFS transporter</fullName>
    </submittedName>
</protein>
<comment type="subcellular location">
    <subcellularLocation>
        <location evidence="1">Membrane</location>
        <topology evidence="1">Multi-pass membrane protein</topology>
    </subcellularLocation>
</comment>
<feature type="transmembrane region" description="Helical" evidence="6">
    <location>
        <begin position="165"/>
        <end position="183"/>
    </location>
</feature>
<reference evidence="8 9" key="1">
    <citation type="submission" date="2018-02" db="EMBL/GenBank/DDBJ databases">
        <title>Genomic Reconstructions from Amazon Rainforest and Pasture Soil Reveal Novel Insights into the Physiology of Candidate Phyla in Tropical Sites.</title>
        <authorList>
            <person name="Kroeger M.E."/>
            <person name="Delmont T."/>
            <person name="Eren A.M."/>
            <person name="Guo J."/>
            <person name="Meyer K.M."/>
            <person name="Khan K."/>
            <person name="Rodrigues J.L.M."/>
            <person name="Bohannan B.J.M."/>
            <person name="Tringe S."/>
            <person name="Borges C.D."/>
            <person name="Tiedje J."/>
            <person name="Tsai S.M."/>
            <person name="Nusslein K."/>
        </authorList>
    </citation>
    <scope>NUCLEOTIDE SEQUENCE [LARGE SCALE GENOMIC DNA]</scope>
    <source>
        <strain evidence="8">Amazon FNV 2010 28 9</strain>
    </source>
</reference>
<comment type="similarity">
    <text evidence="2">Belongs to the major facilitator superfamily. TCR/Tet family.</text>
</comment>
<dbReference type="Gene3D" id="1.20.1250.20">
    <property type="entry name" value="MFS general substrate transporter like domains"/>
    <property type="match status" value="1"/>
</dbReference>
<feature type="transmembrane region" description="Helical" evidence="6">
    <location>
        <begin position="12"/>
        <end position="32"/>
    </location>
</feature>
<evidence type="ECO:0000256" key="5">
    <source>
        <dbReference type="ARBA" id="ARBA00023136"/>
    </source>
</evidence>
<gene>
    <name evidence="8" type="ORF">C5B42_00015</name>
</gene>
<dbReference type="EMBL" id="PSRQ01000001">
    <property type="protein sequence ID" value="PWU24337.1"/>
    <property type="molecule type" value="Genomic_DNA"/>
</dbReference>
<comment type="caution">
    <text evidence="8">The sequence shown here is derived from an EMBL/GenBank/DDBJ whole genome shotgun (WGS) entry which is preliminary data.</text>
</comment>
<keyword evidence="3 6" id="KW-0812">Transmembrane</keyword>
<evidence type="ECO:0000313" key="8">
    <source>
        <dbReference type="EMBL" id="PWU24337.1"/>
    </source>
</evidence>
<dbReference type="InterPro" id="IPR011701">
    <property type="entry name" value="MFS"/>
</dbReference>
<feature type="domain" description="Major facilitator superfamily (MFS) profile" evidence="7">
    <location>
        <begin position="11"/>
        <end position="393"/>
    </location>
</feature>
<dbReference type="InterPro" id="IPR020846">
    <property type="entry name" value="MFS_dom"/>
</dbReference>
<dbReference type="InterPro" id="IPR036259">
    <property type="entry name" value="MFS_trans_sf"/>
</dbReference>
<proteinExistence type="inferred from homology"/>
<evidence type="ECO:0000256" key="2">
    <source>
        <dbReference type="ARBA" id="ARBA00007520"/>
    </source>
</evidence>
<dbReference type="SUPFAM" id="SSF103473">
    <property type="entry name" value="MFS general substrate transporter"/>
    <property type="match status" value="1"/>
</dbReference>